<sequence length="243" mass="24983">MSKQGQLSGKTAIVTGSSKPNGIGAAIAVALAEQGANIVVHYAKSEQGATEVVKTLQGMGVKAVAIQADAASADFGIKLVQGTLEAFGTSAIDIIVNNAGISHIHPGIADVPLSAWDEIFHTNVRAPFLLIQAALPYMPTTDPTRGGGRIINIGSIIGKMGHKVFTVYGASKGALTSMSVSMAEELGSRGITINVVAPGPIDTDMSESTVNEKLFRNMHIKREGKPREVAGAVAWLAGPGAGS</sequence>
<dbReference type="PANTHER" id="PTHR42760:SF133">
    <property type="entry name" value="3-OXOACYL-[ACYL-CARRIER-PROTEIN] REDUCTASE"/>
    <property type="match status" value="1"/>
</dbReference>
<dbReference type="CDD" id="cd05233">
    <property type="entry name" value="SDR_c"/>
    <property type="match status" value="1"/>
</dbReference>
<dbReference type="SUPFAM" id="SSF51735">
    <property type="entry name" value="NAD(P)-binding Rossmann-fold domains"/>
    <property type="match status" value="1"/>
</dbReference>
<evidence type="ECO:0000313" key="6">
    <source>
        <dbReference type="Proteomes" id="UP001446871"/>
    </source>
</evidence>
<comment type="caution">
    <text evidence="5">The sequence shown here is derived from an EMBL/GenBank/DDBJ whole genome shotgun (WGS) entry which is preliminary data.</text>
</comment>
<dbReference type="PRINTS" id="PR00081">
    <property type="entry name" value="GDHRDH"/>
</dbReference>
<organism evidence="5 6">
    <name type="scientific">Apiospora saccharicola</name>
    <dbReference type="NCBI Taxonomy" id="335842"/>
    <lineage>
        <taxon>Eukaryota</taxon>
        <taxon>Fungi</taxon>
        <taxon>Dikarya</taxon>
        <taxon>Ascomycota</taxon>
        <taxon>Pezizomycotina</taxon>
        <taxon>Sordariomycetes</taxon>
        <taxon>Xylariomycetidae</taxon>
        <taxon>Amphisphaeriales</taxon>
        <taxon>Apiosporaceae</taxon>
        <taxon>Apiospora</taxon>
    </lineage>
</organism>
<evidence type="ECO:0000256" key="3">
    <source>
        <dbReference type="ARBA" id="ARBA00023002"/>
    </source>
</evidence>
<protein>
    <submittedName>
        <fullName evidence="5">Uncharacterized protein</fullName>
    </submittedName>
</protein>
<evidence type="ECO:0000256" key="1">
    <source>
        <dbReference type="ARBA" id="ARBA00006484"/>
    </source>
</evidence>
<keyword evidence="3" id="KW-0560">Oxidoreductase</keyword>
<proteinExistence type="inferred from homology"/>
<dbReference type="Pfam" id="PF00106">
    <property type="entry name" value="adh_short"/>
    <property type="match status" value="1"/>
</dbReference>
<keyword evidence="6" id="KW-1185">Reference proteome</keyword>
<dbReference type="PROSITE" id="PS00061">
    <property type="entry name" value="ADH_SHORT"/>
    <property type="match status" value="1"/>
</dbReference>
<dbReference type="PANTHER" id="PTHR42760">
    <property type="entry name" value="SHORT-CHAIN DEHYDROGENASES/REDUCTASES FAMILY MEMBER"/>
    <property type="match status" value="1"/>
</dbReference>
<dbReference type="EMBL" id="JAQQWM010000004">
    <property type="protein sequence ID" value="KAK8068327.1"/>
    <property type="molecule type" value="Genomic_DNA"/>
</dbReference>
<name>A0ABR1VAT9_9PEZI</name>
<reference evidence="5 6" key="1">
    <citation type="submission" date="2023-01" db="EMBL/GenBank/DDBJ databases">
        <title>Analysis of 21 Apiospora genomes using comparative genomics revels a genus with tremendous synthesis potential of carbohydrate active enzymes and secondary metabolites.</title>
        <authorList>
            <person name="Sorensen T."/>
        </authorList>
    </citation>
    <scope>NUCLEOTIDE SEQUENCE [LARGE SCALE GENOMIC DNA]</scope>
    <source>
        <strain evidence="5 6">CBS 83171</strain>
    </source>
</reference>
<dbReference type="InterPro" id="IPR036291">
    <property type="entry name" value="NAD(P)-bd_dom_sf"/>
</dbReference>
<evidence type="ECO:0000313" key="5">
    <source>
        <dbReference type="EMBL" id="KAK8068327.1"/>
    </source>
</evidence>
<evidence type="ECO:0000256" key="4">
    <source>
        <dbReference type="RuleBase" id="RU000363"/>
    </source>
</evidence>
<dbReference type="PRINTS" id="PR00080">
    <property type="entry name" value="SDRFAMILY"/>
</dbReference>
<dbReference type="InterPro" id="IPR002347">
    <property type="entry name" value="SDR_fam"/>
</dbReference>
<keyword evidence="2" id="KW-0521">NADP</keyword>
<dbReference type="Proteomes" id="UP001446871">
    <property type="component" value="Unassembled WGS sequence"/>
</dbReference>
<evidence type="ECO:0000256" key="2">
    <source>
        <dbReference type="ARBA" id="ARBA00022857"/>
    </source>
</evidence>
<comment type="similarity">
    <text evidence="1 4">Belongs to the short-chain dehydrogenases/reductases (SDR) family.</text>
</comment>
<dbReference type="Gene3D" id="3.40.50.720">
    <property type="entry name" value="NAD(P)-binding Rossmann-like Domain"/>
    <property type="match status" value="1"/>
</dbReference>
<gene>
    <name evidence="5" type="ORF">PG996_007439</name>
</gene>
<dbReference type="InterPro" id="IPR020904">
    <property type="entry name" value="Sc_DH/Rdtase_CS"/>
</dbReference>
<accession>A0ABR1VAT9</accession>